<proteinExistence type="predicted"/>
<evidence type="ECO:0000256" key="1">
    <source>
        <dbReference type="SAM" id="MobiDB-lite"/>
    </source>
</evidence>
<keyword evidence="3" id="KW-1185">Reference proteome</keyword>
<name>A0A1Q9EH53_SYMMI</name>
<reference evidence="2 3" key="1">
    <citation type="submission" date="2016-02" db="EMBL/GenBank/DDBJ databases">
        <title>Genome analysis of coral dinoflagellate symbionts highlights evolutionary adaptations to a symbiotic lifestyle.</title>
        <authorList>
            <person name="Aranda M."/>
            <person name="Li Y."/>
            <person name="Liew Y.J."/>
            <person name="Baumgarten S."/>
            <person name="Simakov O."/>
            <person name="Wilson M."/>
            <person name="Piel J."/>
            <person name="Ashoor H."/>
            <person name="Bougouffa S."/>
            <person name="Bajic V.B."/>
            <person name="Ryu T."/>
            <person name="Ravasi T."/>
            <person name="Bayer T."/>
            <person name="Micklem G."/>
            <person name="Kim H."/>
            <person name="Bhak J."/>
            <person name="Lajeunesse T.C."/>
            <person name="Voolstra C.R."/>
        </authorList>
    </citation>
    <scope>NUCLEOTIDE SEQUENCE [LARGE SCALE GENOMIC DNA]</scope>
    <source>
        <strain evidence="2 3">CCMP2467</strain>
    </source>
</reference>
<feature type="region of interest" description="Disordered" evidence="1">
    <location>
        <begin position="186"/>
        <end position="211"/>
    </location>
</feature>
<protein>
    <submittedName>
        <fullName evidence="2">Uncharacterized protein</fullName>
    </submittedName>
</protein>
<dbReference type="AlphaFoldDB" id="A0A1Q9EH53"/>
<evidence type="ECO:0000313" key="3">
    <source>
        <dbReference type="Proteomes" id="UP000186817"/>
    </source>
</evidence>
<gene>
    <name evidence="2" type="ORF">AK812_SmicGene9924</name>
</gene>
<evidence type="ECO:0000313" key="2">
    <source>
        <dbReference type="EMBL" id="OLQ06755.1"/>
    </source>
</evidence>
<sequence>MLQSTRHVGEYTNLVMFNAAATAAAAGADWRGATIRLMDLQIPADIISYNASGRELYNSLRRCAAMGAVLPGSRGSGFSRDRPGSSLDLPLNADLAGANAAASGCGRGGCWQLTRLLLELLATKRCQPDQISDPAVKGPPREHFCLRAQRAVAAGRPLTMKVSSLSMVAVPLREGLSEALRLHARQRQDGRELASGAGTPRSDGGPPSLTFEKRGSLEVKVESLWLWPAGGHDATLILGAVMSTTAQAGLGDGIDSEGFAVAADHGTPGRGRN</sequence>
<dbReference type="EMBL" id="LSRX01000153">
    <property type="protein sequence ID" value="OLQ06755.1"/>
    <property type="molecule type" value="Genomic_DNA"/>
</dbReference>
<accession>A0A1Q9EH53</accession>
<organism evidence="2 3">
    <name type="scientific">Symbiodinium microadriaticum</name>
    <name type="common">Dinoflagellate</name>
    <name type="synonym">Zooxanthella microadriatica</name>
    <dbReference type="NCBI Taxonomy" id="2951"/>
    <lineage>
        <taxon>Eukaryota</taxon>
        <taxon>Sar</taxon>
        <taxon>Alveolata</taxon>
        <taxon>Dinophyceae</taxon>
        <taxon>Suessiales</taxon>
        <taxon>Symbiodiniaceae</taxon>
        <taxon>Symbiodinium</taxon>
    </lineage>
</organism>
<comment type="caution">
    <text evidence="2">The sequence shown here is derived from an EMBL/GenBank/DDBJ whole genome shotgun (WGS) entry which is preliminary data.</text>
</comment>
<dbReference type="Proteomes" id="UP000186817">
    <property type="component" value="Unassembled WGS sequence"/>
</dbReference>